<dbReference type="Proteomes" id="UP001229251">
    <property type="component" value="Unassembled WGS sequence"/>
</dbReference>
<evidence type="ECO:0000313" key="2">
    <source>
        <dbReference type="Proteomes" id="UP001229251"/>
    </source>
</evidence>
<sequence>MIKILKQTTEYYCSTEQEADNMSQKRVKEAYGDIIKRQIDVKDNYTKLTITEEYNVALDLSKDDPRDPNEYYDLFDENGKMIEHKEESHE</sequence>
<proteinExistence type="predicted"/>
<dbReference type="EMBL" id="JASOOE010000004">
    <property type="protein sequence ID" value="MDK7186882.1"/>
    <property type="molecule type" value="Genomic_DNA"/>
</dbReference>
<comment type="caution">
    <text evidence="1">The sequence shown here is derived from an EMBL/GenBank/DDBJ whole genome shotgun (WGS) entry which is preliminary data.</text>
</comment>
<organism evidence="1 2">
    <name type="scientific">Facklamia hominis</name>
    <dbReference type="NCBI Taxonomy" id="178214"/>
    <lineage>
        <taxon>Bacteria</taxon>
        <taxon>Bacillati</taxon>
        <taxon>Bacillota</taxon>
        <taxon>Bacilli</taxon>
        <taxon>Lactobacillales</taxon>
        <taxon>Aerococcaceae</taxon>
        <taxon>Facklamia</taxon>
    </lineage>
</organism>
<name>A0AAJ1Q5F3_9LACT</name>
<reference evidence="1" key="1">
    <citation type="submission" date="2023-05" db="EMBL/GenBank/DDBJ databases">
        <title>Cataloging the Phylogenetic Diversity of Human Bladder Bacteria.</title>
        <authorList>
            <person name="Du J."/>
        </authorList>
    </citation>
    <scope>NUCLEOTIDE SEQUENCE</scope>
    <source>
        <strain evidence="1">UMB1231</strain>
    </source>
</reference>
<gene>
    <name evidence="1" type="ORF">QP433_02700</name>
</gene>
<accession>A0AAJ1Q5F3</accession>
<protein>
    <submittedName>
        <fullName evidence="1">Uncharacterized protein</fullName>
    </submittedName>
</protein>
<dbReference type="AlphaFoldDB" id="A0AAJ1Q5F3"/>
<dbReference type="RefSeq" id="WP_285065467.1">
    <property type="nucleotide sequence ID" value="NZ_JASOOE010000004.1"/>
</dbReference>
<evidence type="ECO:0000313" key="1">
    <source>
        <dbReference type="EMBL" id="MDK7186882.1"/>
    </source>
</evidence>